<dbReference type="Proteomes" id="UP000004263">
    <property type="component" value="Unassembled WGS sequence"/>
</dbReference>
<feature type="binding site" evidence="12">
    <location>
        <begin position="274"/>
        <end position="281"/>
    </location>
    <ligand>
        <name>FAD</name>
        <dbReference type="ChEBI" id="CHEBI:57692"/>
    </ligand>
</feature>
<dbReference type="PROSITE" id="PS00394">
    <property type="entry name" value="DNA_PHOTOLYASES_1_1"/>
    <property type="match status" value="1"/>
</dbReference>
<dbReference type="PRINTS" id="PR00147">
    <property type="entry name" value="DNAPHOTLYASE"/>
</dbReference>
<keyword evidence="5 12" id="KW-0285">Flavoprotein</keyword>
<evidence type="ECO:0000313" key="17">
    <source>
        <dbReference type="Proteomes" id="UP000004263"/>
    </source>
</evidence>
<evidence type="ECO:0000256" key="3">
    <source>
        <dbReference type="ARBA" id="ARBA00013149"/>
    </source>
</evidence>
<protein>
    <recommendedName>
        <fullName evidence="4">Deoxyribodipyrimidine photo-lyase</fullName>
        <ecNumber evidence="3">4.1.99.3</ecNumber>
    </recommendedName>
    <alternativeName>
        <fullName evidence="8">DNA photolyase</fullName>
    </alternativeName>
    <alternativeName>
        <fullName evidence="11">Photoreactivating enzyme</fullName>
    </alternativeName>
</protein>
<dbReference type="GO" id="GO:0003677">
    <property type="term" value="F:DNA binding"/>
    <property type="evidence" value="ECO:0007669"/>
    <property type="project" value="TreeGrafter"/>
</dbReference>
<dbReference type="SUPFAM" id="SSF52425">
    <property type="entry name" value="Cryptochrome/photolyase, N-terminal domain"/>
    <property type="match status" value="1"/>
</dbReference>
<sequence length="478" mass="55368">MSSFNAVWFRRDLRVHDNPALFHAMKNGQCIAFYCLAQKQWDEHQVSLRQRSLIRQQLEDLTQSLAALGVPLIVIDTADFKSIPKTFVSVLQQYNVEQLFCNAEYEVNEVALTKNVTEALQQQDIKCHEYHDQCLIQPGVIVNKQDQPYKVFTAFKKAYLAQLDIYMRDLYPLPKKQQAPKVKTDISALQSIAQVDIDPWQGSEQVALDALDEFCKDRIKAYKRDRDIPSLDGTSTLSPYLAIGSLSVRQCWQMSQQVSPSGSKPEGIATWQSELIWRDFYRHLIYFFPHVCQYKAFKQETDHLPWKKDQALFQAWCDGRTGYPLVDAAMRQLNQTGWMHNRLRMVAAMFLSKHLFIDWRLGEAYFMQQLIDGDLASNNGGWQWSASTGVDAVPYFRIFNPIRQSERFDSKGTFLRQYVPELASLDDKRIHNPDPITVKKLGYPAPIVDHKQAVVQTKQWFKELDASNKEFYSQESLI</sequence>
<dbReference type="OrthoDB" id="9772484at2"/>
<feature type="site" description="Electron transfer via tryptophanyl radical" evidence="13">
    <location>
        <position position="359"/>
    </location>
</feature>
<evidence type="ECO:0000256" key="11">
    <source>
        <dbReference type="ARBA" id="ARBA00083107"/>
    </source>
</evidence>
<comment type="caution">
    <text evidence="16">The sequence shown here is derived from an EMBL/GenBank/DDBJ whole genome shotgun (WGS) entry which is preliminary data.</text>
</comment>
<feature type="binding site" evidence="12">
    <location>
        <begin position="372"/>
        <end position="374"/>
    </location>
    <ligand>
        <name>FAD</name>
        <dbReference type="ChEBI" id="CHEBI:57692"/>
    </ligand>
</feature>
<dbReference type="RefSeq" id="WP_007018587.1">
    <property type="nucleotide sequence ID" value="NZ_CH724117.1"/>
</dbReference>
<feature type="binding site" evidence="12">
    <location>
        <begin position="234"/>
        <end position="238"/>
    </location>
    <ligand>
        <name>FAD</name>
        <dbReference type="ChEBI" id="CHEBI:57692"/>
    </ligand>
</feature>
<feature type="domain" description="Photolyase/cryptochrome alpha/beta" evidence="15">
    <location>
        <begin position="3"/>
        <end position="135"/>
    </location>
</feature>
<evidence type="ECO:0000256" key="14">
    <source>
        <dbReference type="RuleBase" id="RU004182"/>
    </source>
</evidence>
<accession>Q1MZD6</accession>
<keyword evidence="6 12" id="KW-0274">FAD</keyword>
<dbReference type="FunFam" id="1.10.579.10:FF:000003">
    <property type="entry name" value="Deoxyribodipyrimidine photo-lyase"/>
    <property type="match status" value="1"/>
</dbReference>
<evidence type="ECO:0000313" key="16">
    <source>
        <dbReference type="EMBL" id="EAT11330.1"/>
    </source>
</evidence>
<dbReference type="InterPro" id="IPR005101">
    <property type="entry name" value="Cryptochr/Photolyase_FAD-bd"/>
</dbReference>
<dbReference type="InterPro" id="IPR036155">
    <property type="entry name" value="Crypto/Photolyase_N_sf"/>
</dbReference>
<dbReference type="PROSITE" id="PS51645">
    <property type="entry name" value="PHR_CRY_ALPHA_BETA"/>
    <property type="match status" value="1"/>
</dbReference>
<evidence type="ECO:0000256" key="4">
    <source>
        <dbReference type="ARBA" id="ARBA00014046"/>
    </source>
</evidence>
<proteinExistence type="inferred from homology"/>
<evidence type="ECO:0000256" key="6">
    <source>
        <dbReference type="ARBA" id="ARBA00022827"/>
    </source>
</evidence>
<comment type="similarity">
    <text evidence="2">Belongs to the DNA photolyase class-1 family.</text>
</comment>
<evidence type="ECO:0000256" key="10">
    <source>
        <dbReference type="ARBA" id="ARBA00059220"/>
    </source>
</evidence>
<dbReference type="Gene3D" id="1.25.40.80">
    <property type="match status" value="1"/>
</dbReference>
<dbReference type="EC" id="4.1.99.3" evidence="3"/>
<dbReference type="InterPro" id="IPR014729">
    <property type="entry name" value="Rossmann-like_a/b/a_fold"/>
</dbReference>
<dbReference type="Gene3D" id="1.10.579.10">
    <property type="entry name" value="DNA Cyclobutane Dipyrimidine Photolyase, subunit A, domain 3"/>
    <property type="match status" value="1"/>
</dbReference>
<evidence type="ECO:0000256" key="1">
    <source>
        <dbReference type="ARBA" id="ARBA00001932"/>
    </source>
</evidence>
<comment type="function">
    <text evidence="10">Involved in repair of UV radiation-induced DNA damage. Catalyzes the light-dependent monomerization (300-600 nm) of cyclobutyl pyrimidine dimers (in cis-syn configuration), which are formed between adjacent bases on the same DNA strand upon exposure to ultraviolet radiation.</text>
</comment>
<evidence type="ECO:0000256" key="8">
    <source>
        <dbReference type="ARBA" id="ARBA00031671"/>
    </source>
</evidence>
<dbReference type="GO" id="GO:0071949">
    <property type="term" value="F:FAD binding"/>
    <property type="evidence" value="ECO:0007669"/>
    <property type="project" value="TreeGrafter"/>
</dbReference>
<dbReference type="InterPro" id="IPR002081">
    <property type="entry name" value="Cryptochrome/DNA_photolyase_1"/>
</dbReference>
<dbReference type="InterPro" id="IPR036134">
    <property type="entry name" value="Crypto/Photolyase_FAD-like_sf"/>
</dbReference>
<dbReference type="EMBL" id="AAQH01000019">
    <property type="protein sequence ID" value="EAT11330.1"/>
    <property type="molecule type" value="Genomic_DNA"/>
</dbReference>
<feature type="site" description="Electron transfer via tryptophanyl radical" evidence="13">
    <location>
        <position position="306"/>
    </location>
</feature>
<dbReference type="GO" id="GO:0009416">
    <property type="term" value="P:response to light stimulus"/>
    <property type="evidence" value="ECO:0007669"/>
    <property type="project" value="TreeGrafter"/>
</dbReference>
<keyword evidence="17" id="KW-1185">Reference proteome</keyword>
<evidence type="ECO:0000256" key="9">
    <source>
        <dbReference type="ARBA" id="ARBA00033999"/>
    </source>
</evidence>
<gene>
    <name evidence="16" type="ORF">RED65_12922</name>
</gene>
<feature type="binding site" evidence="12">
    <location>
        <position position="222"/>
    </location>
    <ligand>
        <name>FAD</name>
        <dbReference type="ChEBI" id="CHEBI:57692"/>
    </ligand>
</feature>
<comment type="catalytic activity">
    <reaction evidence="9">
        <text>cyclobutadipyrimidine (in DNA) = 2 pyrimidine residues (in DNA).</text>
        <dbReference type="EC" id="4.1.99.3"/>
    </reaction>
</comment>
<dbReference type="AlphaFoldDB" id="Q1MZD6"/>
<evidence type="ECO:0000256" key="2">
    <source>
        <dbReference type="ARBA" id="ARBA00005862"/>
    </source>
</evidence>
<evidence type="ECO:0000256" key="13">
    <source>
        <dbReference type="PIRSR" id="PIRSR602081-2"/>
    </source>
</evidence>
<organism evidence="16 17">
    <name type="scientific">Bermanella marisrubri</name>
    <dbReference type="NCBI Taxonomy" id="207949"/>
    <lineage>
        <taxon>Bacteria</taxon>
        <taxon>Pseudomonadati</taxon>
        <taxon>Pseudomonadota</taxon>
        <taxon>Gammaproteobacteria</taxon>
        <taxon>Oceanospirillales</taxon>
        <taxon>Oceanospirillaceae</taxon>
        <taxon>Bermanella</taxon>
    </lineage>
</organism>
<evidence type="ECO:0000256" key="5">
    <source>
        <dbReference type="ARBA" id="ARBA00022630"/>
    </source>
</evidence>
<evidence type="ECO:0000256" key="12">
    <source>
        <dbReference type="PIRSR" id="PIRSR602081-1"/>
    </source>
</evidence>
<dbReference type="Pfam" id="PF00875">
    <property type="entry name" value="DNA_photolyase"/>
    <property type="match status" value="1"/>
</dbReference>
<evidence type="ECO:0000259" key="15">
    <source>
        <dbReference type="PROSITE" id="PS51645"/>
    </source>
</evidence>
<comment type="cofactor">
    <cofactor evidence="1">
        <name>(6R)-5,10-methylene-5,6,7,8-tetrahydrofolate</name>
        <dbReference type="ChEBI" id="CHEBI:15636"/>
    </cofactor>
</comment>
<name>Q1MZD6_9GAMM</name>
<dbReference type="Gene3D" id="3.40.50.620">
    <property type="entry name" value="HUPs"/>
    <property type="match status" value="1"/>
</dbReference>
<dbReference type="SUPFAM" id="SSF48173">
    <property type="entry name" value="Cryptochrome/photolyase FAD-binding domain"/>
    <property type="match status" value="1"/>
</dbReference>
<feature type="binding site" evidence="12">
    <location>
        <position position="271"/>
    </location>
    <ligand>
        <name>FAD</name>
        <dbReference type="ChEBI" id="CHEBI:57692"/>
    </ligand>
</feature>
<dbReference type="GO" id="GO:0000719">
    <property type="term" value="P:photoreactive repair"/>
    <property type="evidence" value="ECO:0007669"/>
    <property type="project" value="UniProtKB-ARBA"/>
</dbReference>
<dbReference type="STRING" id="207949.RED65_12922"/>
<dbReference type="GO" id="GO:0003904">
    <property type="term" value="F:deoxyribodipyrimidine photo-lyase activity"/>
    <property type="evidence" value="ECO:0007669"/>
    <property type="project" value="UniProtKB-EC"/>
</dbReference>
<dbReference type="PANTHER" id="PTHR11455">
    <property type="entry name" value="CRYPTOCHROME"/>
    <property type="match status" value="1"/>
</dbReference>
<dbReference type="NCBIfam" id="NF007955">
    <property type="entry name" value="PRK10674.1"/>
    <property type="match status" value="1"/>
</dbReference>
<reference evidence="16 17" key="1">
    <citation type="submission" date="2006-03" db="EMBL/GenBank/DDBJ databases">
        <authorList>
            <person name="Pinhassi J."/>
            <person name="Pedros-Alio C."/>
            <person name="Ferriera S."/>
            <person name="Johnson J."/>
            <person name="Kravitz S."/>
            <person name="Halpern A."/>
            <person name="Remington K."/>
            <person name="Beeson K."/>
            <person name="Tran B."/>
            <person name="Rogers Y.-H."/>
            <person name="Friedman R."/>
            <person name="Venter J.C."/>
        </authorList>
    </citation>
    <scope>NUCLEOTIDE SEQUENCE [LARGE SCALE GENOMIC DNA]</scope>
    <source>
        <strain evidence="16 17">RED65</strain>
    </source>
</reference>
<comment type="similarity">
    <text evidence="14">Belongs to the DNA photolyase family.</text>
</comment>
<keyword evidence="7 14" id="KW-0157">Chromophore</keyword>
<comment type="cofactor">
    <cofactor evidence="12">
        <name>FAD</name>
        <dbReference type="ChEBI" id="CHEBI:57692"/>
    </cofactor>
    <text evidence="12">Binds 1 FAD per subunit.</text>
</comment>
<evidence type="ECO:0000256" key="7">
    <source>
        <dbReference type="ARBA" id="ARBA00022991"/>
    </source>
</evidence>
<dbReference type="HOGENOM" id="CLU_010348_2_1_6"/>
<dbReference type="InterPro" id="IPR006050">
    <property type="entry name" value="DNA_photolyase_N"/>
</dbReference>
<dbReference type="Pfam" id="PF03441">
    <property type="entry name" value="FAD_binding_7"/>
    <property type="match status" value="1"/>
</dbReference>
<feature type="site" description="Electron transfer via tryptophanyl radical" evidence="13">
    <location>
        <position position="382"/>
    </location>
</feature>
<dbReference type="PANTHER" id="PTHR11455:SF9">
    <property type="entry name" value="CRYPTOCHROME CIRCADIAN CLOCK 5 ISOFORM X1"/>
    <property type="match status" value="1"/>
</dbReference>
<keyword evidence="16" id="KW-0456">Lyase</keyword>
<dbReference type="InterPro" id="IPR018394">
    <property type="entry name" value="DNA_photolyase_1_CS_C"/>
</dbReference>